<feature type="transmembrane region" description="Helical" evidence="6">
    <location>
        <begin position="62"/>
        <end position="89"/>
    </location>
</feature>
<protein>
    <recommendedName>
        <fullName evidence="8">Branched-chain amino acid ABC transporter permease</fullName>
    </recommendedName>
</protein>
<evidence type="ECO:0000313" key="7">
    <source>
        <dbReference type="EMBL" id="SVA18129.1"/>
    </source>
</evidence>
<feature type="transmembrane region" description="Helical" evidence="6">
    <location>
        <begin position="190"/>
        <end position="212"/>
    </location>
</feature>
<dbReference type="AlphaFoldDB" id="A0A381TQN0"/>
<feature type="transmembrane region" description="Helical" evidence="6">
    <location>
        <begin position="96"/>
        <end position="118"/>
    </location>
</feature>
<accession>A0A381TQN0</accession>
<dbReference type="InterPro" id="IPR001851">
    <property type="entry name" value="ABC_transp_permease"/>
</dbReference>
<evidence type="ECO:0000256" key="2">
    <source>
        <dbReference type="ARBA" id="ARBA00022475"/>
    </source>
</evidence>
<dbReference type="GO" id="GO:0015658">
    <property type="term" value="F:branched-chain amino acid transmembrane transporter activity"/>
    <property type="evidence" value="ECO:0007669"/>
    <property type="project" value="InterPro"/>
</dbReference>
<evidence type="ECO:0000256" key="4">
    <source>
        <dbReference type="ARBA" id="ARBA00022989"/>
    </source>
</evidence>
<comment type="subcellular location">
    <subcellularLocation>
        <location evidence="1">Cell membrane</location>
        <topology evidence="1">Multi-pass membrane protein</topology>
    </subcellularLocation>
</comment>
<keyword evidence="4 6" id="KW-1133">Transmembrane helix</keyword>
<gene>
    <name evidence="7" type="ORF">METZ01_LOCUS70983</name>
</gene>
<organism evidence="7">
    <name type="scientific">marine metagenome</name>
    <dbReference type="NCBI Taxonomy" id="408172"/>
    <lineage>
        <taxon>unclassified sequences</taxon>
        <taxon>metagenomes</taxon>
        <taxon>ecological metagenomes</taxon>
    </lineage>
</organism>
<keyword evidence="5 6" id="KW-0472">Membrane</keyword>
<keyword evidence="2" id="KW-1003">Cell membrane</keyword>
<dbReference type="Pfam" id="PF02653">
    <property type="entry name" value="BPD_transp_2"/>
    <property type="match status" value="1"/>
</dbReference>
<dbReference type="PANTHER" id="PTHR30482">
    <property type="entry name" value="HIGH-AFFINITY BRANCHED-CHAIN AMINO ACID TRANSPORT SYSTEM PERMEASE"/>
    <property type="match status" value="1"/>
</dbReference>
<keyword evidence="3 6" id="KW-0812">Transmembrane</keyword>
<dbReference type="InterPro" id="IPR043428">
    <property type="entry name" value="LivM-like"/>
</dbReference>
<evidence type="ECO:0000256" key="3">
    <source>
        <dbReference type="ARBA" id="ARBA00022692"/>
    </source>
</evidence>
<feature type="transmembrane region" description="Helical" evidence="6">
    <location>
        <begin position="20"/>
        <end position="42"/>
    </location>
</feature>
<evidence type="ECO:0000256" key="5">
    <source>
        <dbReference type="ARBA" id="ARBA00023136"/>
    </source>
</evidence>
<dbReference type="PANTHER" id="PTHR30482:SF10">
    <property type="entry name" value="HIGH-AFFINITY BRANCHED-CHAIN AMINO ACID TRANSPORT PROTEIN BRAE"/>
    <property type="match status" value="1"/>
</dbReference>
<evidence type="ECO:0000256" key="6">
    <source>
        <dbReference type="SAM" id="Phobius"/>
    </source>
</evidence>
<evidence type="ECO:0008006" key="8">
    <source>
        <dbReference type="Google" id="ProtNLM"/>
    </source>
</evidence>
<dbReference type="GO" id="GO:0005886">
    <property type="term" value="C:plasma membrane"/>
    <property type="evidence" value="ECO:0007669"/>
    <property type="project" value="UniProtKB-SubCell"/>
</dbReference>
<evidence type="ECO:0000256" key="1">
    <source>
        <dbReference type="ARBA" id="ARBA00004651"/>
    </source>
</evidence>
<proteinExistence type="predicted"/>
<dbReference type="CDD" id="cd06581">
    <property type="entry name" value="TM_PBP1_LivM_like"/>
    <property type="match status" value="1"/>
</dbReference>
<name>A0A381TQN0_9ZZZZ</name>
<reference evidence="7" key="1">
    <citation type="submission" date="2018-05" db="EMBL/GenBank/DDBJ databases">
        <authorList>
            <person name="Lanie J.A."/>
            <person name="Ng W.-L."/>
            <person name="Kazmierczak K.M."/>
            <person name="Andrzejewski T.M."/>
            <person name="Davidsen T.M."/>
            <person name="Wayne K.J."/>
            <person name="Tettelin H."/>
            <person name="Glass J.I."/>
            <person name="Rusch D."/>
            <person name="Podicherti R."/>
            <person name="Tsui H.-C.T."/>
            <person name="Winkler M.E."/>
        </authorList>
    </citation>
    <scope>NUCLEOTIDE SEQUENCE</scope>
</reference>
<feature type="transmembrane region" description="Helical" evidence="6">
    <location>
        <begin position="268"/>
        <end position="289"/>
    </location>
</feature>
<dbReference type="EMBL" id="UINC01004966">
    <property type="protein sequence ID" value="SVA18129.1"/>
    <property type="molecule type" value="Genomic_DNA"/>
</dbReference>
<sequence length="318" mass="34712">MILFALTWDILGGQMGYNSLGNILFFGAGMYICTIVQIGMYYDVAEYTAHFGAVKIDFTPYQYFSGLALGLLMAAMASLVLAVIFGWIVFGLRGPYFAIGTLGVAIAAGELVGAWDYVGGGGGISVPSYPGDPDDRALFFYALCFISAVSTFVFLKWLYSTRFQLALNAIRDDEEKAEAMGIHTNRYKTIAWSFAAFFLGISGGIFGNMTGFIEPLEVAFPTVTFGIFMVLMVLLGGKGTLWGPVIGAVLFHLIKEITWTYLLGWQWVALGSLIIINVVFFQQGIMGWVKDKWPDLFGISVDSVMAAGEEENSTKEVA</sequence>
<feature type="transmembrane region" description="Helical" evidence="6">
    <location>
        <begin position="138"/>
        <end position="159"/>
    </location>
</feature>